<organism evidence="21 22">
    <name type="scientific">Claviceps arundinis</name>
    <dbReference type="NCBI Taxonomy" id="1623583"/>
    <lineage>
        <taxon>Eukaryota</taxon>
        <taxon>Fungi</taxon>
        <taxon>Dikarya</taxon>
        <taxon>Ascomycota</taxon>
        <taxon>Pezizomycotina</taxon>
        <taxon>Sordariomycetes</taxon>
        <taxon>Hypocreomycetidae</taxon>
        <taxon>Hypocreales</taxon>
        <taxon>Clavicipitaceae</taxon>
        <taxon>Claviceps</taxon>
    </lineage>
</organism>
<dbReference type="Pfam" id="PF14310">
    <property type="entry name" value="Fn3-like"/>
    <property type="match status" value="1"/>
</dbReference>
<evidence type="ECO:0000256" key="2">
    <source>
        <dbReference type="ARBA" id="ARBA00004613"/>
    </source>
</evidence>
<evidence type="ECO:0000256" key="7">
    <source>
        <dbReference type="ARBA" id="ARBA00022729"/>
    </source>
</evidence>
<evidence type="ECO:0000256" key="4">
    <source>
        <dbReference type="ARBA" id="ARBA00005336"/>
    </source>
</evidence>
<dbReference type="Proteomes" id="UP000784919">
    <property type="component" value="Unassembled WGS sequence"/>
</dbReference>
<dbReference type="EC" id="3.2.1.21" evidence="5"/>
<comment type="catalytic activity">
    <reaction evidence="1">
        <text>Hydrolysis of terminal, non-reducing beta-D-glucosyl residues with release of beta-D-glucose.</text>
        <dbReference type="EC" id="3.2.1.21"/>
    </reaction>
</comment>
<dbReference type="PANTHER" id="PTHR42715:SF5">
    <property type="entry name" value="BETA-GLUCOSIDASE M-RELATED"/>
    <property type="match status" value="1"/>
</dbReference>
<evidence type="ECO:0000256" key="8">
    <source>
        <dbReference type="ARBA" id="ARBA00022801"/>
    </source>
</evidence>
<dbReference type="InterPro" id="IPR036962">
    <property type="entry name" value="Glyco_hydro_3_N_sf"/>
</dbReference>
<dbReference type="InterPro" id="IPR026891">
    <property type="entry name" value="Fn3-like"/>
</dbReference>
<comment type="caution">
    <text evidence="21">The sequence shown here is derived from an EMBL/GenBank/DDBJ whole genome shotgun (WGS) entry which is preliminary data.</text>
</comment>
<dbReference type="PRINTS" id="PR00133">
    <property type="entry name" value="GLHYDRLASE3"/>
</dbReference>
<keyword evidence="9" id="KW-0136">Cellulose degradation</keyword>
<dbReference type="InterPro" id="IPR013783">
    <property type="entry name" value="Ig-like_fold"/>
</dbReference>
<comment type="pathway">
    <text evidence="3">Glycan metabolism; cellulose degradation.</text>
</comment>
<evidence type="ECO:0000256" key="6">
    <source>
        <dbReference type="ARBA" id="ARBA00022525"/>
    </source>
</evidence>
<dbReference type="InterPro" id="IPR036881">
    <property type="entry name" value="Glyco_hydro_3_C_sf"/>
</dbReference>
<feature type="region of interest" description="Disordered" evidence="18">
    <location>
        <begin position="672"/>
        <end position="697"/>
    </location>
</feature>
<dbReference type="Gene3D" id="3.20.20.300">
    <property type="entry name" value="Glycoside hydrolase, family 3, N-terminal domain"/>
    <property type="match status" value="1"/>
</dbReference>
<evidence type="ECO:0000256" key="19">
    <source>
        <dbReference type="SAM" id="SignalP"/>
    </source>
</evidence>
<evidence type="ECO:0000256" key="16">
    <source>
        <dbReference type="ARBA" id="ARBA00083231"/>
    </source>
</evidence>
<protein>
    <recommendedName>
        <fullName evidence="14">Beta-glucosidase cel3A</fullName>
        <ecNumber evidence="5">3.2.1.21</ecNumber>
    </recommendedName>
    <alternativeName>
        <fullName evidence="15">Beta-D-glucoside glucohydrolase cel3A</fullName>
    </alternativeName>
    <alternativeName>
        <fullName evidence="17">Cellobiase cel3A</fullName>
    </alternativeName>
    <alternativeName>
        <fullName evidence="16">Gentiobiase cel3A</fullName>
    </alternativeName>
</protein>
<feature type="chain" id="PRO_5040237515" description="Beta-glucosidase cel3A" evidence="19">
    <location>
        <begin position="22"/>
        <end position="801"/>
    </location>
</feature>
<evidence type="ECO:0000256" key="17">
    <source>
        <dbReference type="ARBA" id="ARBA00083611"/>
    </source>
</evidence>
<keyword evidence="11" id="KW-0119">Carbohydrate metabolism</keyword>
<keyword evidence="7 19" id="KW-0732">Signal</keyword>
<evidence type="ECO:0000256" key="5">
    <source>
        <dbReference type="ARBA" id="ARBA00012744"/>
    </source>
</evidence>
<dbReference type="InterPro" id="IPR001764">
    <property type="entry name" value="Glyco_hydro_3_N"/>
</dbReference>
<dbReference type="GO" id="GO:0008422">
    <property type="term" value="F:beta-glucosidase activity"/>
    <property type="evidence" value="ECO:0007669"/>
    <property type="project" value="UniProtKB-EC"/>
</dbReference>
<dbReference type="SUPFAM" id="SSF51445">
    <property type="entry name" value="(Trans)glycosidases"/>
    <property type="match status" value="1"/>
</dbReference>
<reference evidence="21" key="1">
    <citation type="journal article" date="2020" name="bioRxiv">
        <title>Whole genome comparisons of ergot fungi reveals the divergence and evolution of species within the genus Claviceps are the result of varying mechanisms driving genome evolution and host range expansion.</title>
        <authorList>
            <person name="Wyka S.A."/>
            <person name="Mondo S.J."/>
            <person name="Liu M."/>
            <person name="Dettman J."/>
            <person name="Nalam V."/>
            <person name="Broders K.D."/>
        </authorList>
    </citation>
    <scope>NUCLEOTIDE SEQUENCE</scope>
    <source>
        <strain evidence="21">CCC 1102</strain>
    </source>
</reference>
<dbReference type="FunFam" id="3.20.20.300:FF:000002">
    <property type="entry name" value="Probable beta-glucosidase"/>
    <property type="match status" value="1"/>
</dbReference>
<comment type="subcellular location">
    <subcellularLocation>
        <location evidence="2">Secreted</location>
    </subcellularLocation>
</comment>
<dbReference type="Gene3D" id="2.60.40.10">
    <property type="entry name" value="Immunoglobulins"/>
    <property type="match status" value="1"/>
</dbReference>
<name>A0A9P7SRZ5_9HYPO</name>
<evidence type="ECO:0000256" key="1">
    <source>
        <dbReference type="ARBA" id="ARBA00000448"/>
    </source>
</evidence>
<dbReference type="EMBL" id="SRPS01000073">
    <property type="protein sequence ID" value="KAG5970592.1"/>
    <property type="molecule type" value="Genomic_DNA"/>
</dbReference>
<dbReference type="PANTHER" id="PTHR42715">
    <property type="entry name" value="BETA-GLUCOSIDASE"/>
    <property type="match status" value="1"/>
</dbReference>
<dbReference type="Pfam" id="PF01915">
    <property type="entry name" value="Glyco_hydro_3_C"/>
    <property type="match status" value="1"/>
</dbReference>
<evidence type="ECO:0000256" key="14">
    <source>
        <dbReference type="ARBA" id="ARBA00070030"/>
    </source>
</evidence>
<evidence type="ECO:0000256" key="18">
    <source>
        <dbReference type="SAM" id="MobiDB-lite"/>
    </source>
</evidence>
<keyword evidence="6" id="KW-0964">Secreted</keyword>
<keyword evidence="10" id="KW-0325">Glycoprotein</keyword>
<evidence type="ECO:0000256" key="3">
    <source>
        <dbReference type="ARBA" id="ARBA00004987"/>
    </source>
</evidence>
<keyword evidence="12" id="KW-0326">Glycosidase</keyword>
<evidence type="ECO:0000256" key="11">
    <source>
        <dbReference type="ARBA" id="ARBA00023277"/>
    </source>
</evidence>
<evidence type="ECO:0000313" key="21">
    <source>
        <dbReference type="EMBL" id="KAG5970592.1"/>
    </source>
</evidence>
<dbReference type="InterPro" id="IPR002772">
    <property type="entry name" value="Glyco_hydro_3_C"/>
</dbReference>
<dbReference type="InterPro" id="IPR017853">
    <property type="entry name" value="GH"/>
</dbReference>
<evidence type="ECO:0000256" key="10">
    <source>
        <dbReference type="ARBA" id="ARBA00023180"/>
    </source>
</evidence>
<evidence type="ECO:0000256" key="9">
    <source>
        <dbReference type="ARBA" id="ARBA00023001"/>
    </source>
</evidence>
<feature type="domain" description="Fibronectin type III-like" evidence="20">
    <location>
        <begin position="724"/>
        <end position="790"/>
    </location>
</feature>
<dbReference type="Pfam" id="PF00933">
    <property type="entry name" value="Glyco_hydro_3"/>
    <property type="match status" value="1"/>
</dbReference>
<dbReference type="InterPro" id="IPR050288">
    <property type="entry name" value="Cellulose_deg_GH3"/>
</dbReference>
<evidence type="ECO:0000256" key="13">
    <source>
        <dbReference type="ARBA" id="ARBA00023326"/>
    </source>
</evidence>
<feature type="signal peptide" evidence="19">
    <location>
        <begin position="1"/>
        <end position="21"/>
    </location>
</feature>
<dbReference type="AlphaFoldDB" id="A0A9P7SRZ5"/>
<evidence type="ECO:0000313" key="22">
    <source>
        <dbReference type="Proteomes" id="UP000784919"/>
    </source>
</evidence>
<evidence type="ECO:0000256" key="15">
    <source>
        <dbReference type="ARBA" id="ARBA00078013"/>
    </source>
</evidence>
<dbReference type="Gene3D" id="3.40.50.1700">
    <property type="entry name" value="Glycoside hydrolase family 3 C-terminal domain"/>
    <property type="match status" value="1"/>
</dbReference>
<comment type="similarity">
    <text evidence="4">Belongs to the glycosyl hydrolase 3 family.</text>
</comment>
<evidence type="ECO:0000259" key="20">
    <source>
        <dbReference type="SMART" id="SM01217"/>
    </source>
</evidence>
<dbReference type="GO" id="GO:0030245">
    <property type="term" value="P:cellulose catabolic process"/>
    <property type="evidence" value="ECO:0007669"/>
    <property type="project" value="UniProtKB-KW"/>
</dbReference>
<dbReference type="SMART" id="SM01217">
    <property type="entry name" value="Fn3_like"/>
    <property type="match status" value="1"/>
</dbReference>
<proteinExistence type="inferred from homology"/>
<accession>A0A9P7SRZ5</accession>
<keyword evidence="13" id="KW-0624">Polysaccharide degradation</keyword>
<dbReference type="SUPFAM" id="SSF52279">
    <property type="entry name" value="Beta-D-glucan exohydrolase, C-terminal domain"/>
    <property type="match status" value="1"/>
</dbReference>
<keyword evidence="8" id="KW-0378">Hydrolase</keyword>
<evidence type="ECO:0000256" key="12">
    <source>
        <dbReference type="ARBA" id="ARBA00023295"/>
    </source>
</evidence>
<dbReference type="GO" id="GO:0005576">
    <property type="term" value="C:extracellular region"/>
    <property type="evidence" value="ECO:0007669"/>
    <property type="project" value="UniProtKB-SubCell"/>
</dbReference>
<sequence>MVSGSFFWLVGLAGLVARAAAAAAAAAGDDVVTSDTFFYGQSPAVYPSPEMTGGSEWATTYGKAKALVAKMSLQERVSLTGGVSSKTGCSGTIAPIPRLNFSGMCLSDSGNGLRNTDLVNAYPAGLHVGASWNKALTRKRGAAMGGEFRRKGVNVFLGPVVGPAGRIVRGGRNWEGFSADPYLSGCLAARTIEGVQSEGVQTSLKHFIANEQELNRRPALGAEAVSSNLDDRTMHEVYLTPFQDGVRAGTANIMCSYQRVNNSYGCANSKILNGLLKTELGFQGFVVSDWDAQRAGVAAALAGMDMAMPSPAELWGKHLVEAVNNGSVPESRVTDMATRILTAWYQFGQDTKFPNPGFGMPYSVLEPHEPVEGRDRKDRPTLLSGAMEGHVLVKNTKGALPLRSPRSISVFGYSARSADVLAPSADEVSFDMWRYGQTSMGVGQAVEGLLGNAQPAATKGTLMGGGGSGGSTPAVFVSPYDALSVRAAQDDTALYHDFSSPTPDVMPSSDACLVFGNAWASEGIDRPALSDAYTDTLVKKVASQCNNTMVVLHNAGPRLVDEFADHPNVTAILMAHLPGRESGTALVKLLYGEASPSGKLPYTLARKASDYGHLLDPDEPSRRFQNFSQSDFTEGVYLDYKYFDKYNVTPRYEFGFGLSYTTFELSHLKIQTQSTGGSGSGSGSGNTDEWPTGPIVSGGQADLFDTVARVSIKVRNTGRMAGAEVPQLYVGIPSGPAKQLRGFEKPFLRPGEAQMVEFSLTRRDLSTWDTGAQKWRLRRGRYFIYVGTSSRDLPLRGSLTI</sequence>
<dbReference type="OrthoDB" id="416222at2759"/>
<gene>
    <name evidence="21" type="ORF">E4U56_007530</name>
</gene>